<feature type="non-terminal residue" evidence="2">
    <location>
        <position position="131"/>
    </location>
</feature>
<proteinExistence type="predicted"/>
<organism evidence="2 3">
    <name type="scientific">Streptomyces nanshensis</name>
    <dbReference type="NCBI Taxonomy" id="518642"/>
    <lineage>
        <taxon>Bacteria</taxon>
        <taxon>Bacillati</taxon>
        <taxon>Actinomycetota</taxon>
        <taxon>Actinomycetes</taxon>
        <taxon>Kitasatosporales</taxon>
        <taxon>Streptomycetaceae</taxon>
        <taxon>Streptomyces</taxon>
    </lineage>
</organism>
<protein>
    <submittedName>
        <fullName evidence="2">Uncharacterized protein</fullName>
    </submittedName>
</protein>
<accession>A0A1E7L8M5</accession>
<evidence type="ECO:0000256" key="1">
    <source>
        <dbReference type="SAM" id="MobiDB-lite"/>
    </source>
</evidence>
<comment type="caution">
    <text evidence="2">The sequence shown here is derived from an EMBL/GenBank/DDBJ whole genome shotgun (WGS) entry which is preliminary data.</text>
</comment>
<dbReference type="EMBL" id="LJGW01000141">
    <property type="protein sequence ID" value="OEV12451.1"/>
    <property type="molecule type" value="Genomic_DNA"/>
</dbReference>
<feature type="compositionally biased region" description="Basic and acidic residues" evidence="1">
    <location>
        <begin position="13"/>
        <end position="27"/>
    </location>
</feature>
<dbReference type="AlphaFoldDB" id="A0A1E7L8M5"/>
<reference evidence="2 3" key="1">
    <citation type="journal article" date="2016" name="Front. Microbiol.">
        <title>Comparative Genomics Analysis of Streptomyces Species Reveals Their Adaptation to the Marine Environment and Their Diversity at the Genomic Level.</title>
        <authorList>
            <person name="Tian X."/>
            <person name="Zhang Z."/>
            <person name="Yang T."/>
            <person name="Chen M."/>
            <person name="Li J."/>
            <person name="Chen F."/>
            <person name="Yang J."/>
            <person name="Li W."/>
            <person name="Zhang B."/>
            <person name="Zhang Z."/>
            <person name="Wu J."/>
            <person name="Zhang C."/>
            <person name="Long L."/>
            <person name="Xiao J."/>
        </authorList>
    </citation>
    <scope>NUCLEOTIDE SEQUENCE [LARGE SCALE GENOMIC DNA]</scope>
    <source>
        <strain evidence="2 3">SCSIO 10429</strain>
    </source>
</reference>
<evidence type="ECO:0000313" key="3">
    <source>
        <dbReference type="Proteomes" id="UP000176005"/>
    </source>
</evidence>
<feature type="region of interest" description="Disordered" evidence="1">
    <location>
        <begin position="1"/>
        <end position="89"/>
    </location>
</feature>
<feature type="compositionally biased region" description="Basic and acidic residues" evidence="1">
    <location>
        <begin position="39"/>
        <end position="58"/>
    </location>
</feature>
<dbReference type="Proteomes" id="UP000176005">
    <property type="component" value="Unassembled WGS sequence"/>
</dbReference>
<evidence type="ECO:0000313" key="2">
    <source>
        <dbReference type="EMBL" id="OEV12451.1"/>
    </source>
</evidence>
<sequence length="131" mass="14274">MADLDLSAGLRVQRGEGAGDGRDDLVLHLHRLQPQQRFAHRDGGAHGQPRHDTGDGPRHRGQQRTGLGGPLRLSQPGQRGEGVGAEGRRRVDVHGRAVLAVPRHLELPAHTGHFEHDPAGLRVQRPGPRRD</sequence>
<name>A0A1E7L8M5_9ACTN</name>
<feature type="region of interest" description="Disordered" evidence="1">
    <location>
        <begin position="106"/>
        <end position="131"/>
    </location>
</feature>
<gene>
    <name evidence="2" type="ORF">AN218_08290</name>
</gene>
<keyword evidence="3" id="KW-1185">Reference proteome</keyword>
<feature type="compositionally biased region" description="Basic and acidic residues" evidence="1">
    <location>
        <begin position="106"/>
        <end position="119"/>
    </location>
</feature>